<gene>
    <name evidence="9" type="ORF">FYJ84_11665</name>
</gene>
<keyword evidence="4" id="KW-0067">ATP-binding</keyword>
<evidence type="ECO:0000313" key="10">
    <source>
        <dbReference type="Proteomes" id="UP000433181"/>
    </source>
</evidence>
<dbReference type="Proteomes" id="UP000433181">
    <property type="component" value="Unassembled WGS sequence"/>
</dbReference>
<keyword evidence="1" id="KW-0963">Cytoplasm</keyword>
<keyword evidence="2" id="KW-0436">Ligase</keyword>
<keyword evidence="3" id="KW-0547">Nucleotide-binding</keyword>
<organism evidence="9 10">
    <name type="scientific">Anaerovibrio slackiae</name>
    <dbReference type="NCBI Taxonomy" id="2652309"/>
    <lineage>
        <taxon>Bacteria</taxon>
        <taxon>Bacillati</taxon>
        <taxon>Bacillota</taxon>
        <taxon>Negativicutes</taxon>
        <taxon>Selenomonadales</taxon>
        <taxon>Selenomonadaceae</taxon>
        <taxon>Anaerovibrio</taxon>
    </lineage>
</organism>
<reference evidence="9 10" key="1">
    <citation type="submission" date="2019-08" db="EMBL/GenBank/DDBJ databases">
        <title>In-depth cultivation of the pig gut microbiome towards novel bacterial diversity and tailored functional studies.</title>
        <authorList>
            <person name="Wylensek D."/>
            <person name="Hitch T.C.A."/>
            <person name="Clavel T."/>
        </authorList>
    </citation>
    <scope>NUCLEOTIDE SEQUENCE [LARGE SCALE GENOMIC DNA]</scope>
    <source>
        <strain evidence="9 10">WCA-693-APC-5D-A</strain>
    </source>
</reference>
<sequence length="340" mass="38958">MVNFSTWFSKYFSPYMINKATINQAPYSFDLSVIGLYVCLPLGNYLVNIDKEMSSNFTLLDEYIEKCKPNIWISTPSFMKMCMYDQQFLELTRSSIEEIIFDGEVLTKDLAKDLLVWYKNAKLINAYGPTEATVAISACEITAEMLMPDQELPIGYLIDDGEIEIKQDYVSELGDVVGELYISSHSVARGYYNSSSETEKVFSTDTCGLRRYNTGDLVYMRDGLLYYVGRKDFQIKLNGYRIEVNDIEANLQKLDYISSNCVVPVKENNKVIFLCAFVVLCDGQKENDLKMSIRIKHDLAHKLPAYMVPKKIIFMDELPLNINGKIDRKMLLEGINSDHK</sequence>
<dbReference type="PANTHER" id="PTHR45398">
    <property type="match status" value="1"/>
</dbReference>
<dbReference type="SUPFAM" id="SSF56801">
    <property type="entry name" value="Acetyl-CoA synthetase-like"/>
    <property type="match status" value="1"/>
</dbReference>
<dbReference type="InterPro" id="IPR025110">
    <property type="entry name" value="AMP-bd_C"/>
</dbReference>
<accession>A0A6I2ULM7</accession>
<dbReference type="InterPro" id="IPR042099">
    <property type="entry name" value="ANL_N_sf"/>
</dbReference>
<dbReference type="Pfam" id="PF00501">
    <property type="entry name" value="AMP-binding"/>
    <property type="match status" value="1"/>
</dbReference>
<dbReference type="EMBL" id="VUNR01000028">
    <property type="protein sequence ID" value="MSU09636.1"/>
    <property type="molecule type" value="Genomic_DNA"/>
</dbReference>
<dbReference type="Pfam" id="PF13193">
    <property type="entry name" value="AMP-binding_C"/>
    <property type="match status" value="1"/>
</dbReference>
<evidence type="ECO:0000313" key="9">
    <source>
        <dbReference type="EMBL" id="MSU09636.1"/>
    </source>
</evidence>
<dbReference type="Gene3D" id="3.30.300.30">
    <property type="match status" value="1"/>
</dbReference>
<evidence type="ECO:0000259" key="8">
    <source>
        <dbReference type="Pfam" id="PF13193"/>
    </source>
</evidence>
<feature type="domain" description="AMP-dependent synthetase/ligase" evidence="7">
    <location>
        <begin position="18"/>
        <end position="192"/>
    </location>
</feature>
<name>A0A6I2ULM7_9FIRM</name>
<evidence type="ECO:0000256" key="4">
    <source>
        <dbReference type="ARBA" id="ARBA00022840"/>
    </source>
</evidence>
<keyword evidence="10" id="KW-1185">Reference proteome</keyword>
<dbReference type="FunFam" id="3.30.300.30:FF:000012">
    <property type="entry name" value="D-alanine--D-alanyl carrier protein ligase"/>
    <property type="match status" value="1"/>
</dbReference>
<dbReference type="InterPro" id="IPR045851">
    <property type="entry name" value="AMP-bd_C_sf"/>
</dbReference>
<dbReference type="AlphaFoldDB" id="A0A6I2ULM7"/>
<comment type="similarity">
    <text evidence="6">Belongs to the ATP-dependent AMP-binding enzyme family. DltA subfamily.</text>
</comment>
<dbReference type="Gene3D" id="3.40.50.12780">
    <property type="entry name" value="N-terminal domain of ligase-like"/>
    <property type="match status" value="1"/>
</dbReference>
<protein>
    <submittedName>
        <fullName evidence="9">AMP-binding protein</fullName>
    </submittedName>
</protein>
<comment type="caution">
    <text evidence="9">The sequence shown here is derived from an EMBL/GenBank/DDBJ whole genome shotgun (WGS) entry which is preliminary data.</text>
</comment>
<evidence type="ECO:0000256" key="5">
    <source>
        <dbReference type="ARBA" id="ARBA00054605"/>
    </source>
</evidence>
<evidence type="ECO:0000259" key="7">
    <source>
        <dbReference type="Pfam" id="PF00501"/>
    </source>
</evidence>
<evidence type="ECO:0000256" key="3">
    <source>
        <dbReference type="ARBA" id="ARBA00022741"/>
    </source>
</evidence>
<feature type="domain" description="AMP-binding enzyme C-terminal" evidence="8">
    <location>
        <begin position="247"/>
        <end position="325"/>
    </location>
</feature>
<dbReference type="InterPro" id="IPR000873">
    <property type="entry name" value="AMP-dep_synth/lig_dom"/>
</dbReference>
<evidence type="ECO:0000256" key="2">
    <source>
        <dbReference type="ARBA" id="ARBA00022598"/>
    </source>
</evidence>
<dbReference type="GO" id="GO:0016874">
    <property type="term" value="F:ligase activity"/>
    <property type="evidence" value="ECO:0007669"/>
    <property type="project" value="UniProtKB-KW"/>
</dbReference>
<evidence type="ECO:0000256" key="1">
    <source>
        <dbReference type="ARBA" id="ARBA00022490"/>
    </source>
</evidence>
<evidence type="ECO:0000256" key="6">
    <source>
        <dbReference type="ARBA" id="ARBA00061336"/>
    </source>
</evidence>
<dbReference type="PANTHER" id="PTHR45398:SF1">
    <property type="entry name" value="ENZYME, PUTATIVE (JCVI)-RELATED"/>
    <property type="match status" value="1"/>
</dbReference>
<dbReference type="GO" id="GO:0005524">
    <property type="term" value="F:ATP binding"/>
    <property type="evidence" value="ECO:0007669"/>
    <property type="project" value="UniProtKB-KW"/>
</dbReference>
<proteinExistence type="inferred from homology"/>
<comment type="function">
    <text evidence="5">Catalyzes the first step in the D-alanylation of lipoteichoic acid (LTA), the activation of D-alanine and its transfer onto the D-alanyl carrier protein (Dcp) DltC. In an ATP-dependent two-step reaction, forms a high energy D-alanyl-AMP intermediate, followed by transfer of the D-alanyl residue as a thiol ester to the phosphopantheinyl prosthetic group of the Dcp. D-alanylation of LTA plays an important role in modulating the properties of the cell wall in Gram-positive bacteria, influencing the net charge of the cell wall.</text>
</comment>